<name>A0A1B1YFT8_THEST</name>
<evidence type="ECO:0000313" key="2">
    <source>
        <dbReference type="EMBL" id="ANW99610.1"/>
    </source>
</evidence>
<evidence type="ECO:0000313" key="3">
    <source>
        <dbReference type="Proteomes" id="UP000092971"/>
    </source>
</evidence>
<feature type="transmembrane region" description="Helical" evidence="1">
    <location>
        <begin position="113"/>
        <end position="136"/>
    </location>
</feature>
<reference evidence="2 3" key="1">
    <citation type="submission" date="2016-02" db="EMBL/GenBank/DDBJ databases">
        <title>Comparison of Clostridium stercorarium subspecies using comparative genomics and transcriptomics.</title>
        <authorList>
            <person name="Schellenberg J."/>
            <person name="Thallinger G."/>
            <person name="Levin D.B."/>
            <person name="Zhang X."/>
            <person name="Alvare G."/>
            <person name="Fristensky B."/>
            <person name="Sparling R."/>
        </authorList>
    </citation>
    <scope>NUCLEOTIDE SEQUENCE [LARGE SCALE GENOMIC DNA]</scope>
    <source>
        <strain evidence="2 3">DSM 2910</strain>
    </source>
</reference>
<keyword evidence="1" id="KW-0472">Membrane</keyword>
<dbReference type="Pfam" id="PF04018">
    <property type="entry name" value="VCA0040-like"/>
    <property type="match status" value="1"/>
</dbReference>
<protein>
    <submittedName>
        <fullName evidence="2">DUF368 domain-containing protein</fullName>
    </submittedName>
</protein>
<feature type="transmembrane region" description="Helical" evidence="1">
    <location>
        <begin position="259"/>
        <end position="279"/>
    </location>
</feature>
<sequence length="289" mass="31013">MDKLVNVLKGIIIGIATLVPGVSGGTMAIILGVYDDIIHSISSFFSDVRKNAVFLATVGIGGVIGLFGFSRLMEYLLANFRYPMIYLFIGVIIGGIPVLYKKTDTGNKKAVDWIFFAAGFVIVLIMNLFNVTIVNLANSTGILQFVFLFVAGIVIAVALILPGISTSFMLLAIGLYDVFIDAISNVKLNYLIPIGLGVVFGVLTTTRILENSMNKKPRQTYLLILGFVVGSVIEVFPGLPEGFDTILSGGTGEVVSEILPAVLEIVASAATLILGYLLIRFMSKKFGDI</sequence>
<dbReference type="EMBL" id="CP014672">
    <property type="protein sequence ID" value="ANW99610.1"/>
    <property type="molecule type" value="Genomic_DNA"/>
</dbReference>
<evidence type="ECO:0000256" key="1">
    <source>
        <dbReference type="SAM" id="Phobius"/>
    </source>
</evidence>
<dbReference type="InterPro" id="IPR007163">
    <property type="entry name" value="VCA0040-like"/>
</dbReference>
<accession>A0A1B1YFT8</accession>
<feature type="transmembrane region" description="Helical" evidence="1">
    <location>
        <begin position="142"/>
        <end position="161"/>
    </location>
</feature>
<feature type="transmembrane region" description="Helical" evidence="1">
    <location>
        <begin position="52"/>
        <end position="72"/>
    </location>
</feature>
<feature type="transmembrane region" description="Helical" evidence="1">
    <location>
        <begin position="12"/>
        <end position="31"/>
    </location>
</feature>
<keyword evidence="1" id="KW-1133">Transmembrane helix</keyword>
<dbReference type="AlphaFoldDB" id="A0A1B1YFT8"/>
<dbReference type="PANTHER" id="PTHR37308">
    <property type="entry name" value="INTEGRAL MEMBRANE PROTEIN"/>
    <property type="match status" value="1"/>
</dbReference>
<dbReference type="PANTHER" id="PTHR37308:SF1">
    <property type="entry name" value="POLYPRENYL-PHOSPHATE TRANSPORTER"/>
    <property type="match status" value="1"/>
</dbReference>
<dbReference type="OrthoDB" id="9793746at2"/>
<feature type="transmembrane region" description="Helical" evidence="1">
    <location>
        <begin position="221"/>
        <end position="239"/>
    </location>
</feature>
<feature type="transmembrane region" description="Helical" evidence="1">
    <location>
        <begin position="190"/>
        <end position="209"/>
    </location>
</feature>
<proteinExistence type="predicted"/>
<gene>
    <name evidence="2" type="ORF">CSTERTH_11480</name>
</gene>
<feature type="transmembrane region" description="Helical" evidence="1">
    <location>
        <begin position="84"/>
        <end position="101"/>
    </location>
</feature>
<dbReference type="RefSeq" id="WP_015360030.1">
    <property type="nucleotide sequence ID" value="NZ_CP014672.1"/>
</dbReference>
<organism evidence="2 3">
    <name type="scientific">Thermoclostridium stercorarium subsp. thermolacticum DSM 2910</name>
    <dbReference type="NCBI Taxonomy" id="1121336"/>
    <lineage>
        <taxon>Bacteria</taxon>
        <taxon>Bacillati</taxon>
        <taxon>Bacillota</taxon>
        <taxon>Clostridia</taxon>
        <taxon>Eubacteriales</taxon>
        <taxon>Oscillospiraceae</taxon>
        <taxon>Thermoclostridium</taxon>
    </lineage>
</organism>
<keyword evidence="1" id="KW-0812">Transmembrane</keyword>
<dbReference type="Proteomes" id="UP000092971">
    <property type="component" value="Chromosome"/>
</dbReference>